<evidence type="ECO:0000256" key="6">
    <source>
        <dbReference type="ARBA" id="ARBA00022605"/>
    </source>
</evidence>
<keyword evidence="5 9" id="KW-0963">Cytoplasm</keyword>
<evidence type="ECO:0000313" key="12">
    <source>
        <dbReference type="Proteomes" id="UP000192486"/>
    </source>
</evidence>
<feature type="domain" description="Class II Histidinyl-tRNA synthetase (HisRS)-like catalytic core" evidence="10">
    <location>
        <begin position="4"/>
        <end position="310"/>
    </location>
</feature>
<comment type="function">
    <text evidence="8 9">Required for the first step of histidine biosynthesis. May allow the feedback regulation of ATP phosphoribosyltransferase activity by histidine.</text>
</comment>
<keyword evidence="7 9" id="KW-0368">Histidine biosynthesis</keyword>
<dbReference type="SUPFAM" id="SSF55681">
    <property type="entry name" value="Class II aaRS and biotin synthetases"/>
    <property type="match status" value="1"/>
</dbReference>
<proteinExistence type="inferred from homology"/>
<name>A0ABM6JTN7_SPOUR</name>
<sequence>MYSEILGNEHEKHEKIIGTLGKRFTTYGYKRIKTSAFEQYDLYSNVRTSINQNEMIKVIDYTGEVLVLRPDVTIPLTQQLVQLNDNLPEEMRYYYVQEVFRQTFQENERIGKTQAGVEFYCKSSPASDAETIMLACHALRDVGFTDVKIEIGYAGFFNELIADSDITAEQTAELKTLIQAKNVVEIGPFLQRLSIDPSIKEVLEQLPLLYGAPEVVFERLQNLQVSESAQDAIKYLQRTCDIVELYGLKKHIVIDLGLINHMGYYSGIIFQGYVENFGKPVLMGGRYDALSEEFGMKLPAIGFACEIESLVKASSTREKKERYSIDVTVIYEESRIKYAIDITNELRERDYRVISKPMKDAEHQTDSLYTIQLTEQQNNLVDQEEMKEFIDFKQLLDLIASKKGVPEWII</sequence>
<comment type="pathway">
    <text evidence="2 9">Amino-acid biosynthesis; L-histidine biosynthesis; L-histidine from 5-phospho-alpha-D-ribose 1-diphosphate: step 1/9.</text>
</comment>
<dbReference type="InterPro" id="IPR041715">
    <property type="entry name" value="HisRS-like_core"/>
</dbReference>
<evidence type="ECO:0000256" key="1">
    <source>
        <dbReference type="ARBA" id="ARBA00004496"/>
    </source>
</evidence>
<keyword evidence="6 9" id="KW-0028">Amino-acid biosynthesis</keyword>
<dbReference type="RefSeq" id="WP_051210446.1">
    <property type="nucleotide sequence ID" value="NZ_CP015108.1"/>
</dbReference>
<dbReference type="Proteomes" id="UP000192486">
    <property type="component" value="Chromosome"/>
</dbReference>
<gene>
    <name evidence="9" type="primary">hisZ</name>
    <name evidence="11" type="ORF">SporoS204_03830</name>
</gene>
<evidence type="ECO:0000256" key="4">
    <source>
        <dbReference type="ARBA" id="ARBA00020397"/>
    </source>
</evidence>
<keyword evidence="12" id="KW-1185">Reference proteome</keyword>
<dbReference type="Pfam" id="PF13393">
    <property type="entry name" value="tRNA-synt_His"/>
    <property type="match status" value="1"/>
</dbReference>
<comment type="subcellular location">
    <subcellularLocation>
        <location evidence="1 9">Cytoplasm</location>
    </subcellularLocation>
</comment>
<dbReference type="CDD" id="cd00773">
    <property type="entry name" value="HisRS-like_core"/>
    <property type="match status" value="1"/>
</dbReference>
<comment type="miscellaneous">
    <text evidence="9">This function is generally fulfilled by the C-terminal part of HisG, which is missing in some bacteria such as this one.</text>
</comment>
<dbReference type="NCBIfam" id="TIGR00443">
    <property type="entry name" value="hisZ_biosyn_reg"/>
    <property type="match status" value="1"/>
</dbReference>
<comment type="subunit">
    <text evidence="9">Heteromultimer composed of HisG and HisZ subunits.</text>
</comment>
<evidence type="ECO:0000256" key="3">
    <source>
        <dbReference type="ARBA" id="ARBA00005539"/>
    </source>
</evidence>
<comment type="similarity">
    <text evidence="3 9">Belongs to the class-II aminoacyl-tRNA synthetase family. HisZ subfamily.</text>
</comment>
<evidence type="ECO:0000259" key="10">
    <source>
        <dbReference type="Pfam" id="PF13393"/>
    </source>
</evidence>
<dbReference type="Gene3D" id="3.30.930.10">
    <property type="entry name" value="Bira Bifunctional Protein, Domain 2"/>
    <property type="match status" value="1"/>
</dbReference>
<dbReference type="EMBL" id="CP015108">
    <property type="protein sequence ID" value="ARF13388.1"/>
    <property type="molecule type" value="Genomic_DNA"/>
</dbReference>
<dbReference type="PIRSF" id="PIRSF001549">
    <property type="entry name" value="His-tRNA_synth"/>
    <property type="match status" value="1"/>
</dbReference>
<evidence type="ECO:0000313" key="11">
    <source>
        <dbReference type="EMBL" id="ARF13388.1"/>
    </source>
</evidence>
<evidence type="ECO:0000256" key="8">
    <source>
        <dbReference type="ARBA" id="ARBA00025246"/>
    </source>
</evidence>
<dbReference type="HAMAP" id="MF_00125">
    <property type="entry name" value="HisZ"/>
    <property type="match status" value="1"/>
</dbReference>
<dbReference type="InterPro" id="IPR045864">
    <property type="entry name" value="aa-tRNA-synth_II/BPL/LPL"/>
</dbReference>
<dbReference type="InterPro" id="IPR004516">
    <property type="entry name" value="HisRS/HisZ"/>
</dbReference>
<evidence type="ECO:0000256" key="9">
    <source>
        <dbReference type="HAMAP-Rule" id="MF_00125"/>
    </source>
</evidence>
<organism evidence="11 12">
    <name type="scientific">Sporosarcina ureae</name>
    <dbReference type="NCBI Taxonomy" id="1571"/>
    <lineage>
        <taxon>Bacteria</taxon>
        <taxon>Bacillati</taxon>
        <taxon>Bacillota</taxon>
        <taxon>Bacilli</taxon>
        <taxon>Bacillales</taxon>
        <taxon>Caryophanaceae</taxon>
        <taxon>Sporosarcina</taxon>
    </lineage>
</organism>
<protein>
    <recommendedName>
        <fullName evidence="4 9">ATP phosphoribosyltransferase regulatory subunit</fullName>
    </recommendedName>
</protein>
<evidence type="ECO:0000256" key="7">
    <source>
        <dbReference type="ARBA" id="ARBA00023102"/>
    </source>
</evidence>
<evidence type="ECO:0000256" key="2">
    <source>
        <dbReference type="ARBA" id="ARBA00004667"/>
    </source>
</evidence>
<reference evidence="11 12" key="1">
    <citation type="submission" date="2016-04" db="EMBL/GenBank/DDBJ databases">
        <title>Comparative Genomics and Epigenetics of Sporosarcina ureae.</title>
        <authorList>
            <person name="Oliver A.S."/>
            <person name="Cooper K.K."/>
        </authorList>
    </citation>
    <scope>NUCLEOTIDE SEQUENCE [LARGE SCALE GENOMIC DNA]</scope>
    <source>
        <strain evidence="11 12">S204</strain>
    </source>
</reference>
<accession>A0ABM6JTN7</accession>
<dbReference type="PANTHER" id="PTHR43707">
    <property type="entry name" value="HISTIDYL-TRNA SYNTHETASE"/>
    <property type="match status" value="1"/>
</dbReference>
<dbReference type="PANTHER" id="PTHR43707:SF6">
    <property type="entry name" value="ATP PHOSPHORIBOSYLTRANSFERASE REGULATORY SUBUNIT"/>
    <property type="match status" value="1"/>
</dbReference>
<evidence type="ECO:0000256" key="5">
    <source>
        <dbReference type="ARBA" id="ARBA00022490"/>
    </source>
</evidence>
<dbReference type="InterPro" id="IPR004517">
    <property type="entry name" value="HisZ"/>
</dbReference>